<dbReference type="Proteomes" id="UP001065549">
    <property type="component" value="Unassembled WGS sequence"/>
</dbReference>
<evidence type="ECO:0000313" key="1">
    <source>
        <dbReference type="EMBL" id="MCU7381030.1"/>
    </source>
</evidence>
<dbReference type="RefSeq" id="WP_269478909.1">
    <property type="nucleotide sequence ID" value="NZ_JAOSHN010000023.1"/>
</dbReference>
<evidence type="ECO:0000313" key="2">
    <source>
        <dbReference type="Proteomes" id="UP001065549"/>
    </source>
</evidence>
<sequence length="159" mass="18433">MSKKKWTEEKIISEIRRVMKLLGLSDRLPSAREIRKYSTCYDSINRSGGLKHYSEVLNLPTAGATMSILFKKTCIICGKEFTTRYRPAKMCSQACRNRSYLLKDRAVIKADSSRKEIRTMRDIRPSGAFDKEREAQKHGLHYRDRQIAETLRMVGNVQN</sequence>
<accession>A0A9J6QZR8</accession>
<name>A0A9J6QZR8_9FIRM</name>
<comment type="caution">
    <text evidence="1">The sequence shown here is derived from an EMBL/GenBank/DDBJ whole genome shotgun (WGS) entry which is preliminary data.</text>
</comment>
<reference evidence="1" key="1">
    <citation type="submission" date="2022-09" db="EMBL/GenBank/DDBJ databases">
        <title>Culturomic study of gut microbiota in children with autism spectrum disorder.</title>
        <authorList>
            <person name="Efimov B.A."/>
            <person name="Chaplin A.V."/>
            <person name="Sokolova S.R."/>
            <person name="Pikina A.P."/>
            <person name="Korzhanova M."/>
            <person name="Belova V."/>
            <person name="Korostin D."/>
        </authorList>
    </citation>
    <scope>NUCLEOTIDE SEQUENCE</scope>
    <source>
        <strain evidence="1">ASD5510</strain>
    </source>
</reference>
<gene>
    <name evidence="1" type="ORF">OBO34_22200</name>
</gene>
<proteinExistence type="predicted"/>
<dbReference type="AlphaFoldDB" id="A0A9J6QZR8"/>
<keyword evidence="2" id="KW-1185">Reference proteome</keyword>
<protein>
    <submittedName>
        <fullName evidence="1">Uncharacterized protein</fullName>
    </submittedName>
</protein>
<organism evidence="1 2">
    <name type="scientific">Hominibacterium faecale</name>
    <dbReference type="NCBI Taxonomy" id="2839743"/>
    <lineage>
        <taxon>Bacteria</taxon>
        <taxon>Bacillati</taxon>
        <taxon>Bacillota</taxon>
        <taxon>Clostridia</taxon>
        <taxon>Peptostreptococcales</taxon>
        <taxon>Anaerovoracaceae</taxon>
        <taxon>Hominibacterium</taxon>
    </lineage>
</organism>
<dbReference type="EMBL" id="JAOSHN010000023">
    <property type="protein sequence ID" value="MCU7381030.1"/>
    <property type="molecule type" value="Genomic_DNA"/>
</dbReference>